<evidence type="ECO:0000313" key="3">
    <source>
        <dbReference type="Proteomes" id="UP000765509"/>
    </source>
</evidence>
<feature type="region of interest" description="Disordered" evidence="1">
    <location>
        <begin position="94"/>
        <end position="174"/>
    </location>
</feature>
<organism evidence="2 3">
    <name type="scientific">Austropuccinia psidii MF-1</name>
    <dbReference type="NCBI Taxonomy" id="1389203"/>
    <lineage>
        <taxon>Eukaryota</taxon>
        <taxon>Fungi</taxon>
        <taxon>Dikarya</taxon>
        <taxon>Basidiomycota</taxon>
        <taxon>Pucciniomycotina</taxon>
        <taxon>Pucciniomycetes</taxon>
        <taxon>Pucciniales</taxon>
        <taxon>Sphaerophragmiaceae</taxon>
        <taxon>Austropuccinia</taxon>
    </lineage>
</organism>
<accession>A0A9Q3IL46</accession>
<feature type="region of interest" description="Disordered" evidence="1">
    <location>
        <begin position="1"/>
        <end position="39"/>
    </location>
</feature>
<comment type="caution">
    <text evidence="2">The sequence shown here is derived from an EMBL/GenBank/DDBJ whole genome shotgun (WGS) entry which is preliminary data.</text>
</comment>
<keyword evidence="3" id="KW-1185">Reference proteome</keyword>
<proteinExistence type="predicted"/>
<evidence type="ECO:0000256" key="1">
    <source>
        <dbReference type="SAM" id="MobiDB-lite"/>
    </source>
</evidence>
<dbReference type="AlphaFoldDB" id="A0A9Q3IL46"/>
<sequence length="174" mass="18738">MTSTRSGSNYSILLNGSGPGQECQPKVEAQTENSRASTSFQRLAGPFETLIESPKAGIINIPVVRPDSFQTGNSGIIPVSVQELLDTYFLQGTSPKDKNLVKKSKHFVRGPEERVGPKEVKHPSGSSSILQKQESASTSAKQVQAIPEEQSEGQAKGEVQVEPAFPTELNNSKE</sequence>
<feature type="compositionally biased region" description="Basic and acidic residues" evidence="1">
    <location>
        <begin position="109"/>
        <end position="122"/>
    </location>
</feature>
<name>A0A9Q3IL46_9BASI</name>
<reference evidence="2" key="1">
    <citation type="submission" date="2021-03" db="EMBL/GenBank/DDBJ databases">
        <title>Draft genome sequence of rust myrtle Austropuccinia psidii MF-1, a brazilian biotype.</title>
        <authorList>
            <person name="Quecine M.C."/>
            <person name="Pachon D.M.R."/>
            <person name="Bonatelli M.L."/>
            <person name="Correr F.H."/>
            <person name="Franceschini L.M."/>
            <person name="Leite T.F."/>
            <person name="Margarido G.R.A."/>
            <person name="Almeida C.A."/>
            <person name="Ferrarezi J.A."/>
            <person name="Labate C.A."/>
        </authorList>
    </citation>
    <scope>NUCLEOTIDE SEQUENCE</scope>
    <source>
        <strain evidence="2">MF-1</strain>
    </source>
</reference>
<dbReference type="Proteomes" id="UP000765509">
    <property type="component" value="Unassembled WGS sequence"/>
</dbReference>
<feature type="compositionally biased region" description="Polar residues" evidence="1">
    <location>
        <begin position="30"/>
        <end position="39"/>
    </location>
</feature>
<gene>
    <name evidence="2" type="ORF">O181_082544</name>
</gene>
<dbReference type="EMBL" id="AVOT02047526">
    <property type="protein sequence ID" value="MBW0542829.1"/>
    <property type="molecule type" value="Genomic_DNA"/>
</dbReference>
<protein>
    <submittedName>
        <fullName evidence="2">Uncharacterized protein</fullName>
    </submittedName>
</protein>
<feature type="compositionally biased region" description="Polar residues" evidence="1">
    <location>
        <begin position="1"/>
        <end position="14"/>
    </location>
</feature>
<feature type="compositionally biased region" description="Polar residues" evidence="1">
    <location>
        <begin position="124"/>
        <end position="142"/>
    </location>
</feature>
<evidence type="ECO:0000313" key="2">
    <source>
        <dbReference type="EMBL" id="MBW0542829.1"/>
    </source>
</evidence>